<protein>
    <submittedName>
        <fullName evidence="2">Uncharacterized protein</fullName>
    </submittedName>
</protein>
<dbReference type="EMBL" id="JH930476">
    <property type="protein sequence ID" value="EKM51601.1"/>
    <property type="molecule type" value="Genomic_DNA"/>
</dbReference>
<dbReference type="InParanoid" id="K5UPA3"/>
<accession>K5UPA3</accession>
<feature type="compositionally biased region" description="Basic and acidic residues" evidence="1">
    <location>
        <begin position="120"/>
        <end position="136"/>
    </location>
</feature>
<feature type="compositionally biased region" description="Basic and acidic residues" evidence="1">
    <location>
        <begin position="191"/>
        <end position="215"/>
    </location>
</feature>
<evidence type="ECO:0000256" key="1">
    <source>
        <dbReference type="SAM" id="MobiDB-lite"/>
    </source>
</evidence>
<dbReference type="OrthoDB" id="2802423at2759"/>
<keyword evidence="3" id="KW-1185">Reference proteome</keyword>
<dbReference type="AlphaFoldDB" id="K5UPA3"/>
<reference evidence="2 3" key="1">
    <citation type="journal article" date="2012" name="BMC Genomics">
        <title>Comparative genomics of the white-rot fungi, Phanerochaete carnosa and P. chrysosporium, to elucidate the genetic basis of the distinct wood types they colonize.</title>
        <authorList>
            <person name="Suzuki H."/>
            <person name="MacDonald J."/>
            <person name="Syed K."/>
            <person name="Salamov A."/>
            <person name="Hori C."/>
            <person name="Aerts A."/>
            <person name="Henrissat B."/>
            <person name="Wiebenga A."/>
            <person name="vanKuyk P.A."/>
            <person name="Barry K."/>
            <person name="Lindquist E."/>
            <person name="LaButti K."/>
            <person name="Lapidus A."/>
            <person name="Lucas S."/>
            <person name="Coutinho P."/>
            <person name="Gong Y."/>
            <person name="Samejima M."/>
            <person name="Mahadevan R."/>
            <person name="Abou-Zaid M."/>
            <person name="de Vries R.P."/>
            <person name="Igarashi K."/>
            <person name="Yadav J.S."/>
            <person name="Grigoriev I.V."/>
            <person name="Master E.R."/>
        </authorList>
    </citation>
    <scope>NUCLEOTIDE SEQUENCE [LARGE SCALE GENOMIC DNA]</scope>
    <source>
        <strain evidence="2 3">HHB-10118-sp</strain>
    </source>
</reference>
<proteinExistence type="predicted"/>
<feature type="region of interest" description="Disordered" evidence="1">
    <location>
        <begin position="37"/>
        <end position="215"/>
    </location>
</feature>
<dbReference type="GeneID" id="18911393"/>
<evidence type="ECO:0000313" key="2">
    <source>
        <dbReference type="EMBL" id="EKM51601.1"/>
    </source>
</evidence>
<organism evidence="2 3">
    <name type="scientific">Phanerochaete carnosa (strain HHB-10118-sp)</name>
    <name type="common">White-rot fungus</name>
    <name type="synonym">Peniophora carnosa</name>
    <dbReference type="NCBI Taxonomy" id="650164"/>
    <lineage>
        <taxon>Eukaryota</taxon>
        <taxon>Fungi</taxon>
        <taxon>Dikarya</taxon>
        <taxon>Basidiomycota</taxon>
        <taxon>Agaricomycotina</taxon>
        <taxon>Agaricomycetes</taxon>
        <taxon>Polyporales</taxon>
        <taxon>Phanerochaetaceae</taxon>
        <taxon>Phanerochaete</taxon>
    </lineage>
</organism>
<dbReference type="KEGG" id="pco:PHACADRAFT_199110"/>
<feature type="compositionally biased region" description="Basic and acidic residues" evidence="1">
    <location>
        <begin position="145"/>
        <end position="175"/>
    </location>
</feature>
<evidence type="ECO:0000313" key="3">
    <source>
        <dbReference type="Proteomes" id="UP000008370"/>
    </source>
</evidence>
<dbReference type="RefSeq" id="XP_007399411.1">
    <property type="nucleotide sequence ID" value="XM_007399349.1"/>
</dbReference>
<feature type="compositionally biased region" description="Basic and acidic residues" evidence="1">
    <location>
        <begin position="40"/>
        <end position="56"/>
    </location>
</feature>
<dbReference type="Proteomes" id="UP000008370">
    <property type="component" value="Unassembled WGS sequence"/>
</dbReference>
<name>K5UPA3_PHACS</name>
<gene>
    <name evidence="2" type="ORF">PHACADRAFT_199110</name>
</gene>
<sequence length="215" mass="22764">MSSALPPGAHVTSDRPWIIVSALIFGPTAAYLLSPPAAQKAHEAKDAALPKHKIPDPARAPVPAGEDTESTPRKPETDQAVEGIADDEGNKTPASEVAEATNKVREEDAPKVAQYAGAETSKRADPETHDAAKTTDYDPNVAQHADTEHKEDSSALETSHKGPRDVGDARERSKAGMDPNTSSQVDEQAGEEDKKDAKQQSDEGKAPSSEKKSAE</sequence>
<dbReference type="STRING" id="650164.K5UPA3"/>
<dbReference type="HOGENOM" id="CLU_1283669_0_0_1"/>